<reference evidence="1" key="2">
    <citation type="journal article" date="2015" name="Data Brief">
        <title>Shoot transcriptome of the giant reed, Arundo donax.</title>
        <authorList>
            <person name="Barrero R.A."/>
            <person name="Guerrero F.D."/>
            <person name="Moolhuijzen P."/>
            <person name="Goolsby J.A."/>
            <person name="Tidwell J."/>
            <person name="Bellgard S.E."/>
            <person name="Bellgard M.I."/>
        </authorList>
    </citation>
    <scope>NUCLEOTIDE SEQUENCE</scope>
    <source>
        <tissue evidence="1">Shoot tissue taken approximately 20 cm above the soil surface</tissue>
    </source>
</reference>
<reference evidence="1" key="1">
    <citation type="submission" date="2014-09" db="EMBL/GenBank/DDBJ databases">
        <authorList>
            <person name="Magalhaes I.L.F."/>
            <person name="Oliveira U."/>
            <person name="Santos F.R."/>
            <person name="Vidigal T.H.D.A."/>
            <person name="Brescovit A.D."/>
            <person name="Santos A.J."/>
        </authorList>
    </citation>
    <scope>NUCLEOTIDE SEQUENCE</scope>
    <source>
        <tissue evidence="1">Shoot tissue taken approximately 20 cm above the soil surface</tissue>
    </source>
</reference>
<proteinExistence type="predicted"/>
<dbReference type="EMBL" id="GBRH01196661">
    <property type="protein sequence ID" value="JAE01235.1"/>
    <property type="molecule type" value="Transcribed_RNA"/>
</dbReference>
<accession>A0A0A9EKH6</accession>
<evidence type="ECO:0000313" key="1">
    <source>
        <dbReference type="EMBL" id="JAE01235.1"/>
    </source>
</evidence>
<protein>
    <submittedName>
        <fullName evidence="1">Uncharacterized protein</fullName>
    </submittedName>
</protein>
<name>A0A0A9EKH6_ARUDO</name>
<sequence length="39" mass="4441">MMKMDENMIAICLEVARLRCPFYLIGVPHVIFIIGRCGS</sequence>
<organism evidence="1">
    <name type="scientific">Arundo donax</name>
    <name type="common">Giant reed</name>
    <name type="synonym">Donax arundinaceus</name>
    <dbReference type="NCBI Taxonomy" id="35708"/>
    <lineage>
        <taxon>Eukaryota</taxon>
        <taxon>Viridiplantae</taxon>
        <taxon>Streptophyta</taxon>
        <taxon>Embryophyta</taxon>
        <taxon>Tracheophyta</taxon>
        <taxon>Spermatophyta</taxon>
        <taxon>Magnoliopsida</taxon>
        <taxon>Liliopsida</taxon>
        <taxon>Poales</taxon>
        <taxon>Poaceae</taxon>
        <taxon>PACMAD clade</taxon>
        <taxon>Arundinoideae</taxon>
        <taxon>Arundineae</taxon>
        <taxon>Arundo</taxon>
    </lineage>
</organism>
<dbReference type="AlphaFoldDB" id="A0A0A9EKH6"/>